<reference evidence="2 3" key="1">
    <citation type="submission" date="2016-03" db="EMBL/GenBank/DDBJ databases">
        <title>Fine-scale spatial genetic structure of a fungal parasite of coffee scale insects.</title>
        <authorList>
            <person name="Jackson D."/>
            <person name="Zemenick K.A."/>
            <person name="Malloure B."/>
            <person name="Quandt C.A."/>
            <person name="James T.Y."/>
        </authorList>
    </citation>
    <scope>NUCLEOTIDE SEQUENCE [LARGE SCALE GENOMIC DNA]</scope>
    <source>
        <strain evidence="2 3">UM487</strain>
    </source>
</reference>
<proteinExistence type="predicted"/>
<protein>
    <recommendedName>
        <fullName evidence="1">NB-ARC domain-containing protein</fullName>
    </recommendedName>
</protein>
<dbReference type="EMBL" id="LUKN01003529">
    <property type="protein sequence ID" value="OAQ97307.1"/>
    <property type="molecule type" value="Genomic_DNA"/>
</dbReference>
<feature type="domain" description="NB-ARC" evidence="1">
    <location>
        <begin position="305"/>
        <end position="427"/>
    </location>
</feature>
<name>A0A179I3Q4_CORDF</name>
<dbReference type="OMA" id="LNWAMLA"/>
<dbReference type="PANTHER" id="PTHR35205">
    <property type="entry name" value="NB-ARC AND TPR DOMAIN PROTEIN"/>
    <property type="match status" value="1"/>
</dbReference>
<accession>A0A179I3Q4</accession>
<dbReference type="InterPro" id="IPR027417">
    <property type="entry name" value="P-loop_NTPase"/>
</dbReference>
<sequence>PRRFGRNLGQSIYARLPILCSTSCTRVSVPVQALIRTLGHSPIPRAPHAMDSSELEQSFINRWDKTVLQCETGLEPDDLAQVRQVTSWESFRSNTLSDGTPHEISMIEPALGHLRQFTNMFDVGLAAGLKADFFWGIFNLLLRITTEDPMALNRIPRMIKSVGYKAEAFIGQCATSFEDRDEIKEACLDIQVQLVRFFTAAVQFLRSEELSTTTYGEGDPWQRLQRRFTSTNQELTETLARLESLAIVRRRADHGSAPDVTTTPVQGRLRCLMLPTKKFSRFFNRADMFDKIDQAIGGSGSSPAFRSVALYGLGGIGKSSVAARYIERKFEEGEYDTIFWVYAEKTASLRQSFTDIALRLKLDGAKPNLHDDNIILVQNWLQLTECKWLMVYDNAESADLLMTYWPETSHGRAIITTRNHALAYEPASSGLEITTWDETQGSEFLLFLLKDNIGKDIETEGLSACEISKKLSGHALAISSAAGLIQRRSWSISEYMRMYMKNPRRAHETEMQALWDLSFSTLDKDSRTCLGIAFSEAIEPLLTLALMKRDRDSREFSCHRMVQMQFQFYLPLEERQKFFYHAVDLLYRAFPKQTDENKNQLYQHWTECNRLLQHVLSLKDNFKQDPKLCDGYLFEANALDDLDDTCKVSLLAAETLEDKEKAKDLIAWTFSMQASMYESIGRVEEAIELNRRGYEMRLTEKPLKGRLLGAFQQNLAYNYNTANQHETALEWFEKSREQWAADHVQQGKEADWPPVRKMNMARCLFYLCRDSEAEKMLNESIIQFKEDKVLNWAMLAYAYFVHATIQRKANRLEAAEASFIEAQNLWLRGDHTKLHPFYAGCIYKTGVVCLDQGKIEAAVKHLREAVEMTKFHAKVMPVEHGRCLFKLSEALLQDGYDGDAEEGRDLRDEAEIFLSRRDPKAVEFGKEDCYDVFVPIFWR</sequence>
<dbReference type="Proteomes" id="UP000243081">
    <property type="component" value="Unassembled WGS sequence"/>
</dbReference>
<keyword evidence="3" id="KW-1185">Reference proteome</keyword>
<dbReference type="OrthoDB" id="4748888at2759"/>
<dbReference type="InterPro" id="IPR002182">
    <property type="entry name" value="NB-ARC"/>
</dbReference>
<evidence type="ECO:0000313" key="3">
    <source>
        <dbReference type="Proteomes" id="UP000243081"/>
    </source>
</evidence>
<dbReference type="SUPFAM" id="SSF48452">
    <property type="entry name" value="TPR-like"/>
    <property type="match status" value="1"/>
</dbReference>
<dbReference type="Pfam" id="PF00931">
    <property type="entry name" value="NB-ARC"/>
    <property type="match status" value="1"/>
</dbReference>
<gene>
    <name evidence="2" type="ORF">LLEC1_00074</name>
</gene>
<evidence type="ECO:0000313" key="2">
    <source>
        <dbReference type="EMBL" id="OAQ97307.1"/>
    </source>
</evidence>
<feature type="non-terminal residue" evidence="2">
    <location>
        <position position="1"/>
    </location>
</feature>
<comment type="caution">
    <text evidence="2">The sequence shown here is derived from an EMBL/GenBank/DDBJ whole genome shotgun (WGS) entry which is preliminary data.</text>
</comment>
<dbReference type="Gene3D" id="1.25.40.10">
    <property type="entry name" value="Tetratricopeptide repeat domain"/>
    <property type="match status" value="2"/>
</dbReference>
<dbReference type="AlphaFoldDB" id="A0A179I3Q4"/>
<dbReference type="Gene3D" id="3.40.50.300">
    <property type="entry name" value="P-loop containing nucleotide triphosphate hydrolases"/>
    <property type="match status" value="1"/>
</dbReference>
<organism evidence="2 3">
    <name type="scientific">Cordyceps confragosa</name>
    <name type="common">Lecanicillium lecanii</name>
    <dbReference type="NCBI Taxonomy" id="2714763"/>
    <lineage>
        <taxon>Eukaryota</taxon>
        <taxon>Fungi</taxon>
        <taxon>Dikarya</taxon>
        <taxon>Ascomycota</taxon>
        <taxon>Pezizomycotina</taxon>
        <taxon>Sordariomycetes</taxon>
        <taxon>Hypocreomycetidae</taxon>
        <taxon>Hypocreales</taxon>
        <taxon>Cordycipitaceae</taxon>
        <taxon>Akanthomyces</taxon>
    </lineage>
</organism>
<dbReference type="PANTHER" id="PTHR35205:SF1">
    <property type="entry name" value="ZU5 DOMAIN-CONTAINING PROTEIN"/>
    <property type="match status" value="1"/>
</dbReference>
<dbReference type="GO" id="GO:0043531">
    <property type="term" value="F:ADP binding"/>
    <property type="evidence" value="ECO:0007669"/>
    <property type="project" value="InterPro"/>
</dbReference>
<dbReference type="InterPro" id="IPR011990">
    <property type="entry name" value="TPR-like_helical_dom_sf"/>
</dbReference>
<dbReference type="SUPFAM" id="SSF52540">
    <property type="entry name" value="P-loop containing nucleoside triphosphate hydrolases"/>
    <property type="match status" value="1"/>
</dbReference>
<evidence type="ECO:0000259" key="1">
    <source>
        <dbReference type="Pfam" id="PF00931"/>
    </source>
</evidence>